<dbReference type="RefSeq" id="WP_270046766.1">
    <property type="nucleotide sequence ID" value="NZ_JAPDOD010000139.1"/>
</dbReference>
<evidence type="ECO:0000313" key="1">
    <source>
        <dbReference type="EMBL" id="MDA0167441.1"/>
    </source>
</evidence>
<comment type="caution">
    <text evidence="1">The sequence shown here is derived from an EMBL/GenBank/DDBJ whole genome shotgun (WGS) entry which is preliminary data.</text>
</comment>
<dbReference type="AlphaFoldDB" id="A0A9X3N555"/>
<name>A0A9X3N555_9ACTN</name>
<organism evidence="1 2">
    <name type="scientific">Solirubrobacter ginsenosidimutans</name>
    <dbReference type="NCBI Taxonomy" id="490573"/>
    <lineage>
        <taxon>Bacteria</taxon>
        <taxon>Bacillati</taxon>
        <taxon>Actinomycetota</taxon>
        <taxon>Thermoleophilia</taxon>
        <taxon>Solirubrobacterales</taxon>
        <taxon>Solirubrobacteraceae</taxon>
        <taxon>Solirubrobacter</taxon>
    </lineage>
</organism>
<sequence>KQQAGSDDEAHGRGLGIVDAFDTAGRLRARVAQFGHLNAPWGLAQAPASFGRFAGDLLVGNFGDGHVSAYHNRFHGHFTPAGQLRSSTGGALAIDGLWALEFGQGAANNGPTDTLFFTAGPNDEANGLFGSIRAATP</sequence>
<proteinExistence type="predicted"/>
<dbReference type="NCBIfam" id="TIGR03118">
    <property type="entry name" value="PEPCTERM_chp_1"/>
    <property type="match status" value="1"/>
</dbReference>
<feature type="non-terminal residue" evidence="1">
    <location>
        <position position="1"/>
    </location>
</feature>
<reference evidence="1" key="1">
    <citation type="submission" date="2022-10" db="EMBL/GenBank/DDBJ databases">
        <title>The WGS of Solirubrobacter ginsenosidimutans DSM 21036.</title>
        <authorList>
            <person name="Jiang Z."/>
        </authorList>
    </citation>
    <scope>NUCLEOTIDE SEQUENCE</scope>
    <source>
        <strain evidence="1">DSM 21036</strain>
    </source>
</reference>
<protein>
    <submittedName>
        <fullName evidence="1">TIGR03118 family protein</fullName>
    </submittedName>
</protein>
<gene>
    <name evidence="1" type="ORF">OM076_44695</name>
</gene>
<dbReference type="Proteomes" id="UP001149140">
    <property type="component" value="Unassembled WGS sequence"/>
</dbReference>
<dbReference type="EMBL" id="JAPDOD010000139">
    <property type="protein sequence ID" value="MDA0167441.1"/>
    <property type="molecule type" value="Genomic_DNA"/>
</dbReference>
<dbReference type="InterPro" id="IPR017549">
    <property type="entry name" value="APMV_L690"/>
</dbReference>
<evidence type="ECO:0000313" key="2">
    <source>
        <dbReference type="Proteomes" id="UP001149140"/>
    </source>
</evidence>
<keyword evidence="2" id="KW-1185">Reference proteome</keyword>
<accession>A0A9X3N555</accession>